<dbReference type="PANTHER" id="PTHR33567">
    <property type="entry name" value="CHROMATE ION TRANSPORTER (EUROFUNG)"/>
    <property type="match status" value="1"/>
</dbReference>
<keyword evidence="9" id="KW-1185">Reference proteome</keyword>
<comment type="subcellular location">
    <subcellularLocation>
        <location evidence="1">Cell membrane</location>
        <topology evidence="1">Multi-pass membrane protein</topology>
    </subcellularLocation>
</comment>
<evidence type="ECO:0000256" key="4">
    <source>
        <dbReference type="ARBA" id="ARBA00022692"/>
    </source>
</evidence>
<feature type="transmembrane region" description="Helical" evidence="7">
    <location>
        <begin position="276"/>
        <end position="305"/>
    </location>
</feature>
<dbReference type="InterPro" id="IPR003370">
    <property type="entry name" value="Chromate_transpt"/>
</dbReference>
<dbReference type="InterPro" id="IPR014047">
    <property type="entry name" value="Chr_Tranpt_l_chain"/>
</dbReference>
<comment type="caution">
    <text evidence="8">The sequence shown here is derived from an EMBL/GenBank/DDBJ whole genome shotgun (WGS) entry which is preliminary data.</text>
</comment>
<name>A0ABS3D2W1_9BACT</name>
<reference evidence="8 9" key="1">
    <citation type="submission" date="2021-02" db="EMBL/GenBank/DDBJ databases">
        <title>De Novo genome assembly of isolated myxobacteria.</title>
        <authorList>
            <person name="Stevens D.C."/>
        </authorList>
    </citation>
    <scope>NUCLEOTIDE SEQUENCE [LARGE SCALE GENOMIC DNA]</scope>
    <source>
        <strain evidence="8 9">ATCC 29039</strain>
    </source>
</reference>
<keyword evidence="6 7" id="KW-0472">Membrane</keyword>
<feature type="transmembrane region" description="Helical" evidence="7">
    <location>
        <begin position="344"/>
        <end position="362"/>
    </location>
</feature>
<feature type="transmembrane region" description="Helical" evidence="7">
    <location>
        <begin position="87"/>
        <end position="109"/>
    </location>
</feature>
<evidence type="ECO:0000256" key="3">
    <source>
        <dbReference type="ARBA" id="ARBA00022475"/>
    </source>
</evidence>
<accession>A0ABS3D2W1</accession>
<keyword evidence="3" id="KW-1003">Cell membrane</keyword>
<evidence type="ECO:0000313" key="9">
    <source>
        <dbReference type="Proteomes" id="UP000664052"/>
    </source>
</evidence>
<feature type="transmembrane region" description="Helical" evidence="7">
    <location>
        <begin position="218"/>
        <end position="240"/>
    </location>
</feature>
<dbReference type="Proteomes" id="UP000664052">
    <property type="component" value="Unassembled WGS sequence"/>
</dbReference>
<dbReference type="Pfam" id="PF02417">
    <property type="entry name" value="Chromate_transp"/>
    <property type="match status" value="2"/>
</dbReference>
<keyword evidence="4 7" id="KW-0812">Transmembrane</keyword>
<feature type="transmembrane region" description="Helical" evidence="7">
    <location>
        <begin position="152"/>
        <end position="181"/>
    </location>
</feature>
<sequence length="390" mass="40374">MDSTHASNVPPGSLGEVARVFLRLGLTSFGGPAAHIAMMEDELVRRRRWLPREEFLDLLGATHLIPGPNSTELAIHLGHRRAGWPGLVVAGVCFIVPAMLLTLAAAWAYVRFGTLPQAGALLYGVKPVILAVVLQALWGLGKTALTTRPRIAVAVGASVASALGVNELFILAVSGAALAAWLRLRSAPGSTLALAPFALQGAATVTATAAVPFSLGGLFLFFLKVGSVLFGSGYVLLAFLRADLVEHWGWLTEAQLLDAVAVGQFTPGPVFTTATFIGYLVGGVSGAGLATLGIFLPAFVFVALSGPLIPRLRQSRTAGAVLDGVNAASLALMAVVTWQLGRAALVDGWTVALAVLGAALLLRWRVNSAWLVLGGAAVGLLRASLIGMTG</sequence>
<dbReference type="PIRSF" id="PIRSF004810">
    <property type="entry name" value="ChrA"/>
    <property type="match status" value="1"/>
</dbReference>
<proteinExistence type="inferred from homology"/>
<organism evidence="8 9">
    <name type="scientific">Corallococcus macrosporus</name>
    <dbReference type="NCBI Taxonomy" id="35"/>
    <lineage>
        <taxon>Bacteria</taxon>
        <taxon>Pseudomonadati</taxon>
        <taxon>Myxococcota</taxon>
        <taxon>Myxococcia</taxon>
        <taxon>Myxococcales</taxon>
        <taxon>Cystobacterineae</taxon>
        <taxon>Myxococcaceae</taxon>
        <taxon>Corallococcus</taxon>
    </lineage>
</organism>
<keyword evidence="5 7" id="KW-1133">Transmembrane helix</keyword>
<comment type="similarity">
    <text evidence="2">Belongs to the chromate ion transporter (CHR) (TC 2.A.51) family.</text>
</comment>
<dbReference type="RefSeq" id="WP_207047866.1">
    <property type="nucleotide sequence ID" value="NZ_JAFIMU010000001.1"/>
</dbReference>
<feature type="transmembrane region" description="Helical" evidence="7">
    <location>
        <begin position="369"/>
        <end position="388"/>
    </location>
</feature>
<gene>
    <name evidence="8" type="primary">chrA</name>
    <name evidence="8" type="ORF">JYK02_00400</name>
</gene>
<evidence type="ECO:0000256" key="6">
    <source>
        <dbReference type="ARBA" id="ARBA00023136"/>
    </source>
</evidence>
<protein>
    <submittedName>
        <fullName evidence="8">Chromate efflux transporter</fullName>
    </submittedName>
</protein>
<evidence type="ECO:0000256" key="2">
    <source>
        <dbReference type="ARBA" id="ARBA00005262"/>
    </source>
</evidence>
<evidence type="ECO:0000256" key="7">
    <source>
        <dbReference type="SAM" id="Phobius"/>
    </source>
</evidence>
<feature type="transmembrane region" description="Helical" evidence="7">
    <location>
        <begin position="121"/>
        <end position="140"/>
    </location>
</feature>
<evidence type="ECO:0000256" key="1">
    <source>
        <dbReference type="ARBA" id="ARBA00004651"/>
    </source>
</evidence>
<dbReference type="PANTHER" id="PTHR33567:SF3">
    <property type="entry name" value="CHROMATE ION TRANSPORTER (EUROFUNG)"/>
    <property type="match status" value="1"/>
</dbReference>
<dbReference type="NCBIfam" id="TIGR00937">
    <property type="entry name" value="2A51"/>
    <property type="match status" value="1"/>
</dbReference>
<dbReference type="EMBL" id="JAFIMU010000001">
    <property type="protein sequence ID" value="MBN8225964.1"/>
    <property type="molecule type" value="Genomic_DNA"/>
</dbReference>
<evidence type="ECO:0000256" key="5">
    <source>
        <dbReference type="ARBA" id="ARBA00022989"/>
    </source>
</evidence>
<feature type="transmembrane region" description="Helical" evidence="7">
    <location>
        <begin position="193"/>
        <end position="211"/>
    </location>
</feature>
<evidence type="ECO:0000313" key="8">
    <source>
        <dbReference type="EMBL" id="MBN8225964.1"/>
    </source>
</evidence>
<feature type="transmembrane region" description="Helical" evidence="7">
    <location>
        <begin position="20"/>
        <end position="38"/>
    </location>
</feature>